<evidence type="ECO:0000256" key="3">
    <source>
        <dbReference type="ARBA" id="ARBA00022553"/>
    </source>
</evidence>
<dbReference type="EC" id="2.7.13.3" evidence="2"/>
<gene>
    <name evidence="11" type="ORF">OB914_10525</name>
    <name evidence="10" type="ORF">OB916_08435</name>
</gene>
<dbReference type="EMBL" id="JAOPKD010000009">
    <property type="protein sequence ID" value="MCU4727400.1"/>
    <property type="molecule type" value="Genomic_DNA"/>
</dbReference>
<feature type="domain" description="Histidine kinase" evidence="8">
    <location>
        <begin position="165"/>
        <end position="359"/>
    </location>
</feature>
<feature type="region of interest" description="Disordered" evidence="7">
    <location>
        <begin position="1"/>
        <end position="27"/>
    </location>
</feature>
<keyword evidence="5 11" id="KW-0418">Kinase</keyword>
<dbReference type="SUPFAM" id="SSF55785">
    <property type="entry name" value="PYP-like sensor domain (PAS domain)"/>
    <property type="match status" value="1"/>
</dbReference>
<evidence type="ECO:0000313" key="12">
    <source>
        <dbReference type="Proteomes" id="UP001208186"/>
    </source>
</evidence>
<dbReference type="InterPro" id="IPR004358">
    <property type="entry name" value="Sig_transdc_His_kin-like_C"/>
</dbReference>
<dbReference type="PROSITE" id="PS50112">
    <property type="entry name" value="PAS"/>
    <property type="match status" value="1"/>
</dbReference>
<dbReference type="Pfam" id="PF02518">
    <property type="entry name" value="HATPase_c"/>
    <property type="match status" value="1"/>
</dbReference>
<dbReference type="PANTHER" id="PTHR43711">
    <property type="entry name" value="TWO-COMPONENT HISTIDINE KINASE"/>
    <property type="match status" value="1"/>
</dbReference>
<evidence type="ECO:0000256" key="2">
    <source>
        <dbReference type="ARBA" id="ARBA00012438"/>
    </source>
</evidence>
<dbReference type="Proteomes" id="UP001208186">
    <property type="component" value="Unassembled WGS sequence"/>
</dbReference>
<comment type="caution">
    <text evidence="11">The sequence shown here is derived from an EMBL/GenBank/DDBJ whole genome shotgun (WGS) entry which is preliminary data.</text>
</comment>
<proteinExistence type="predicted"/>
<accession>A0AAE3IFG4</accession>
<evidence type="ECO:0000256" key="1">
    <source>
        <dbReference type="ARBA" id="ARBA00000085"/>
    </source>
</evidence>
<dbReference type="Gene3D" id="1.10.287.130">
    <property type="match status" value="1"/>
</dbReference>
<dbReference type="Gene3D" id="3.30.450.20">
    <property type="entry name" value="PAS domain"/>
    <property type="match status" value="1"/>
</dbReference>
<keyword evidence="12" id="KW-1185">Reference proteome</keyword>
<protein>
    <recommendedName>
        <fullName evidence="2">histidine kinase</fullName>
        <ecNumber evidence="2">2.7.13.3</ecNumber>
    </recommendedName>
</protein>
<dbReference type="GO" id="GO:0000155">
    <property type="term" value="F:phosphorelay sensor kinase activity"/>
    <property type="evidence" value="ECO:0007669"/>
    <property type="project" value="InterPro"/>
</dbReference>
<dbReference type="InterPro" id="IPR050736">
    <property type="entry name" value="Sensor_HK_Regulatory"/>
</dbReference>
<dbReference type="AlphaFoldDB" id="A0AAE3IFG4"/>
<dbReference type="PRINTS" id="PR00344">
    <property type="entry name" value="BCTRLSENSOR"/>
</dbReference>
<dbReference type="Pfam" id="PF00512">
    <property type="entry name" value="HisKA"/>
    <property type="match status" value="1"/>
</dbReference>
<comment type="catalytic activity">
    <reaction evidence="1">
        <text>ATP + protein L-histidine = ADP + protein N-phospho-L-histidine.</text>
        <dbReference type="EC" id="2.7.13.3"/>
    </reaction>
</comment>
<dbReference type="RefSeq" id="WP_315910556.1">
    <property type="nucleotide sequence ID" value="NZ_JAOPKC010000007.1"/>
</dbReference>
<evidence type="ECO:0000259" key="8">
    <source>
        <dbReference type="PROSITE" id="PS50109"/>
    </source>
</evidence>
<dbReference type="Gene3D" id="3.30.565.10">
    <property type="entry name" value="Histidine kinase-like ATPase, C-terminal domain"/>
    <property type="match status" value="1"/>
</dbReference>
<dbReference type="InterPro" id="IPR036097">
    <property type="entry name" value="HisK_dim/P_sf"/>
</dbReference>
<dbReference type="InterPro" id="IPR005467">
    <property type="entry name" value="His_kinase_dom"/>
</dbReference>
<keyword evidence="6" id="KW-0902">Two-component regulatory system</keyword>
<evidence type="ECO:0000313" key="10">
    <source>
        <dbReference type="EMBL" id="MCU4718092.1"/>
    </source>
</evidence>
<dbReference type="SMART" id="SM00387">
    <property type="entry name" value="HATPase_c"/>
    <property type="match status" value="1"/>
</dbReference>
<evidence type="ECO:0000256" key="7">
    <source>
        <dbReference type="SAM" id="MobiDB-lite"/>
    </source>
</evidence>
<dbReference type="InterPro" id="IPR035965">
    <property type="entry name" value="PAS-like_dom_sf"/>
</dbReference>
<dbReference type="SMART" id="SM00091">
    <property type="entry name" value="PAS"/>
    <property type="match status" value="1"/>
</dbReference>
<organism evidence="11 13">
    <name type="scientific">Halapricum hydrolyticum</name>
    <dbReference type="NCBI Taxonomy" id="2979991"/>
    <lineage>
        <taxon>Archaea</taxon>
        <taxon>Methanobacteriati</taxon>
        <taxon>Methanobacteriota</taxon>
        <taxon>Stenosarchaea group</taxon>
        <taxon>Halobacteria</taxon>
        <taxon>Halobacteriales</taxon>
        <taxon>Haloarculaceae</taxon>
        <taxon>Halapricum</taxon>
    </lineage>
</organism>
<keyword evidence="4" id="KW-0808">Transferase</keyword>
<evidence type="ECO:0000256" key="6">
    <source>
        <dbReference type="ARBA" id="ARBA00023012"/>
    </source>
</evidence>
<dbReference type="PANTHER" id="PTHR43711:SF1">
    <property type="entry name" value="HISTIDINE KINASE 1"/>
    <property type="match status" value="1"/>
</dbReference>
<feature type="domain" description="PAS" evidence="9">
    <location>
        <begin position="26"/>
        <end position="97"/>
    </location>
</feature>
<dbReference type="Proteomes" id="UP001209746">
    <property type="component" value="Unassembled WGS sequence"/>
</dbReference>
<dbReference type="PROSITE" id="PS50109">
    <property type="entry name" value="HIS_KIN"/>
    <property type="match status" value="1"/>
</dbReference>
<dbReference type="CDD" id="cd00130">
    <property type="entry name" value="PAS"/>
    <property type="match status" value="1"/>
</dbReference>
<reference evidence="11" key="1">
    <citation type="submission" date="2023-02" db="EMBL/GenBank/DDBJ databases">
        <title>Enrichment on poylsaccharides allowed isolation of novel metabolic and taxonomic groups of Haloarchaea.</title>
        <authorList>
            <person name="Sorokin D.Y."/>
            <person name="Elcheninov A.G."/>
            <person name="Khizhniak T.V."/>
            <person name="Kolganova T.V."/>
            <person name="Kublanov I.V."/>
        </authorList>
    </citation>
    <scope>NUCLEOTIDE SEQUENCE</scope>
    <source>
        <strain evidence="10 12">HArc-curdl5-1</strain>
        <strain evidence="11">HArc-curdl7</strain>
    </source>
</reference>
<dbReference type="CDD" id="cd00075">
    <property type="entry name" value="HATPase"/>
    <property type="match status" value="1"/>
</dbReference>
<name>A0AAE3IFG4_9EURY</name>
<evidence type="ECO:0000259" key="9">
    <source>
        <dbReference type="PROSITE" id="PS50112"/>
    </source>
</evidence>
<dbReference type="SUPFAM" id="SSF55874">
    <property type="entry name" value="ATPase domain of HSP90 chaperone/DNA topoisomerase II/histidine kinase"/>
    <property type="match status" value="1"/>
</dbReference>
<dbReference type="InterPro" id="IPR003661">
    <property type="entry name" value="HisK_dim/P_dom"/>
</dbReference>
<evidence type="ECO:0000313" key="11">
    <source>
        <dbReference type="EMBL" id="MCU4727400.1"/>
    </source>
</evidence>
<evidence type="ECO:0000313" key="13">
    <source>
        <dbReference type="Proteomes" id="UP001209746"/>
    </source>
</evidence>
<evidence type="ECO:0000256" key="4">
    <source>
        <dbReference type="ARBA" id="ARBA00022679"/>
    </source>
</evidence>
<dbReference type="InterPro" id="IPR000014">
    <property type="entry name" value="PAS"/>
</dbReference>
<dbReference type="SUPFAM" id="SSF47384">
    <property type="entry name" value="Homodimeric domain of signal transducing histidine kinase"/>
    <property type="match status" value="1"/>
</dbReference>
<dbReference type="InterPro" id="IPR036890">
    <property type="entry name" value="HATPase_C_sf"/>
</dbReference>
<sequence length="359" mass="40283">MAEDQDRDDPPSDRSARTSAAPDSSPEERYRKIFQYNNDAVMVVDLETESFLDVNPAACDLLGYSREELLSMHPEDIHPNDVERVRKEFISQVYQEGSGFTDDLTCLTKDGEEVPTEISGAALDAGEDGTDPTQMIAMLRDISDRVEHRRDLEEKIERLDRFASIVSHDLKNPLSIINGHVTLARENGDPEHFDAIEDAVDRMDEMLSELLQLTREGHLVGERTDIELEPLAREVWIDCELDPATLEIKSSRTLYADRDRLHELFANLFENAHTHGGETVTVRVGTLDRDDRNGFYVEDDGEGIPADEQDTVFEWGHTTTSDGTGFGLAIVAEIAEAHGWEITVYDAEAGGTRFEIEVS</sequence>
<dbReference type="Pfam" id="PF13426">
    <property type="entry name" value="PAS_9"/>
    <property type="match status" value="1"/>
</dbReference>
<dbReference type="SMART" id="SM00388">
    <property type="entry name" value="HisKA"/>
    <property type="match status" value="1"/>
</dbReference>
<dbReference type="NCBIfam" id="TIGR00229">
    <property type="entry name" value="sensory_box"/>
    <property type="match status" value="1"/>
</dbReference>
<dbReference type="InterPro" id="IPR003594">
    <property type="entry name" value="HATPase_dom"/>
</dbReference>
<evidence type="ECO:0000256" key="5">
    <source>
        <dbReference type="ARBA" id="ARBA00022777"/>
    </source>
</evidence>
<keyword evidence="3" id="KW-0597">Phosphoprotein</keyword>
<dbReference type="CDD" id="cd00082">
    <property type="entry name" value="HisKA"/>
    <property type="match status" value="1"/>
</dbReference>
<dbReference type="EMBL" id="JAOPKC010000007">
    <property type="protein sequence ID" value="MCU4718092.1"/>
    <property type="molecule type" value="Genomic_DNA"/>
</dbReference>